<feature type="transmembrane region" description="Helical" evidence="1">
    <location>
        <begin position="6"/>
        <end position="25"/>
    </location>
</feature>
<dbReference type="AlphaFoldDB" id="A0A0G1RTF9"/>
<keyword evidence="1" id="KW-0472">Membrane</keyword>
<accession>A0A0G1RTF9</accession>
<evidence type="ECO:0000256" key="1">
    <source>
        <dbReference type="SAM" id="Phobius"/>
    </source>
</evidence>
<proteinExistence type="predicted"/>
<gene>
    <name evidence="2" type="ORF">UX47_C0005G0045</name>
</gene>
<dbReference type="EMBL" id="LCMI01000005">
    <property type="protein sequence ID" value="KKU33243.1"/>
    <property type="molecule type" value="Genomic_DNA"/>
</dbReference>
<comment type="caution">
    <text evidence="2">The sequence shown here is derived from an EMBL/GenBank/DDBJ whole genome shotgun (WGS) entry which is preliminary data.</text>
</comment>
<evidence type="ECO:0000313" key="3">
    <source>
        <dbReference type="Proteomes" id="UP000034794"/>
    </source>
</evidence>
<sequence length="93" mass="10698">MNNMIWLILLIVGATLPVVLYQYYAEGKISWGLSAKFVVFGFVLIQVAFFFLKVIQYFFALEDNGLLSLLSLFGLVIAPLWLYLKSKKSEKKR</sequence>
<keyword evidence="1" id="KW-1133">Transmembrane helix</keyword>
<organism evidence="2 3">
    <name type="scientific">Candidatus Collierbacteria bacterium GW2011_GWA2_46_26</name>
    <dbReference type="NCBI Taxonomy" id="1618381"/>
    <lineage>
        <taxon>Bacteria</taxon>
        <taxon>Candidatus Collieribacteriota</taxon>
    </lineage>
</organism>
<feature type="transmembrane region" description="Helical" evidence="1">
    <location>
        <begin position="65"/>
        <end position="84"/>
    </location>
</feature>
<name>A0A0G1RTF9_9BACT</name>
<protein>
    <submittedName>
        <fullName evidence="2">Uncharacterized protein</fullName>
    </submittedName>
</protein>
<reference evidence="2 3" key="1">
    <citation type="journal article" date="2015" name="Nature">
        <title>rRNA introns, odd ribosomes, and small enigmatic genomes across a large radiation of phyla.</title>
        <authorList>
            <person name="Brown C.T."/>
            <person name="Hug L.A."/>
            <person name="Thomas B.C."/>
            <person name="Sharon I."/>
            <person name="Castelle C.J."/>
            <person name="Singh A."/>
            <person name="Wilkins M.J."/>
            <person name="Williams K.H."/>
            <person name="Banfield J.F."/>
        </authorList>
    </citation>
    <scope>NUCLEOTIDE SEQUENCE [LARGE SCALE GENOMIC DNA]</scope>
</reference>
<feature type="transmembrane region" description="Helical" evidence="1">
    <location>
        <begin position="37"/>
        <end position="59"/>
    </location>
</feature>
<keyword evidence="1" id="KW-0812">Transmembrane</keyword>
<evidence type="ECO:0000313" key="2">
    <source>
        <dbReference type="EMBL" id="KKU33243.1"/>
    </source>
</evidence>
<dbReference type="Proteomes" id="UP000034794">
    <property type="component" value="Unassembled WGS sequence"/>
</dbReference>